<dbReference type="Proteomes" id="UP000220639">
    <property type="component" value="Unassembled WGS sequence"/>
</dbReference>
<dbReference type="EMBL" id="FZTC01000019">
    <property type="protein sequence ID" value="SNU35296.1"/>
    <property type="molecule type" value="Genomic_DNA"/>
</dbReference>
<evidence type="ECO:0000313" key="2">
    <source>
        <dbReference type="Proteomes" id="UP000220639"/>
    </source>
</evidence>
<proteinExistence type="predicted"/>
<organism evidence="1 2">
    <name type="scientific">Klebsiella grimontii</name>
    <dbReference type="NCBI Taxonomy" id="2058152"/>
    <lineage>
        <taxon>Bacteria</taxon>
        <taxon>Pseudomonadati</taxon>
        <taxon>Pseudomonadota</taxon>
        <taxon>Gammaproteobacteria</taxon>
        <taxon>Enterobacterales</taxon>
        <taxon>Enterobacteriaceae</taxon>
        <taxon>Klebsiella/Raoultella group</taxon>
        <taxon>Klebsiella</taxon>
    </lineage>
</organism>
<dbReference type="AlphaFoldDB" id="A0A285B345"/>
<evidence type="ECO:0000313" key="1">
    <source>
        <dbReference type="EMBL" id="SNU35296.1"/>
    </source>
</evidence>
<gene>
    <name evidence="1" type="ORF">KOSB73_260020</name>
</gene>
<accession>A0A285B345</accession>
<protein>
    <submittedName>
        <fullName evidence="1">Uncharacterized protein</fullName>
    </submittedName>
</protein>
<sequence length="57" mass="6922">MQKCIRDSVIPIAQDYFIEIYRTLRALGQTKKRTTLKNRWCSNRIQSEVRFRGIYKQ</sequence>
<name>A0A285B345_9ENTR</name>
<reference evidence="2" key="1">
    <citation type="submission" date="2017-08" db="EMBL/GenBank/DDBJ databases">
        <authorList>
            <person name="Brisse S."/>
        </authorList>
    </citation>
    <scope>NUCLEOTIDE SEQUENCE [LARGE SCALE GENOMIC DNA]</scope>
    <source>
        <strain evidence="2">06D021</strain>
    </source>
</reference>